<keyword evidence="5" id="KW-0547">Nucleotide-binding</keyword>
<dbReference type="SUPFAM" id="SSF52540">
    <property type="entry name" value="P-loop containing nucleoside triphosphate hydrolases"/>
    <property type="match status" value="1"/>
</dbReference>
<evidence type="ECO:0000256" key="5">
    <source>
        <dbReference type="ARBA" id="ARBA00022741"/>
    </source>
</evidence>
<dbReference type="SMART" id="SM00382">
    <property type="entry name" value="AAA"/>
    <property type="match status" value="1"/>
</dbReference>
<dbReference type="EMBL" id="ACSE01000029">
    <property type="protein sequence ID" value="EFD87920.1"/>
    <property type="molecule type" value="Genomic_DNA"/>
</dbReference>
<dbReference type="GO" id="GO:0005524">
    <property type="term" value="F:ATP binding"/>
    <property type="evidence" value="ECO:0007669"/>
    <property type="project" value="UniProtKB-KW"/>
</dbReference>
<dbReference type="Pfam" id="PF00664">
    <property type="entry name" value="ABC_membrane"/>
    <property type="match status" value="1"/>
</dbReference>
<dbReference type="SUPFAM" id="SSF90123">
    <property type="entry name" value="ABC transporter transmembrane region"/>
    <property type="match status" value="1"/>
</dbReference>
<reference evidence="12 13" key="1">
    <citation type="journal article" date="2010" name="Appl. Microbiol. Biotechnol.">
        <title>Genotypic diversity in Oenococcus oeni by high-density microarray comparative genome hybridization and whole genome sequencing.</title>
        <authorList>
            <person name="Borneman A.R."/>
            <person name="Bartowsky E.J."/>
            <person name="McCarthy J."/>
            <person name="Chambers P.J."/>
        </authorList>
    </citation>
    <scope>NUCLEOTIDE SEQUENCE [LARGE SCALE GENOMIC DNA]</scope>
    <source>
        <strain evidence="12 13">AWRIB429</strain>
    </source>
</reference>
<evidence type="ECO:0000313" key="13">
    <source>
        <dbReference type="Proteomes" id="UP000003075"/>
    </source>
</evidence>
<dbReference type="GO" id="GO:0015421">
    <property type="term" value="F:ABC-type oligopeptide transporter activity"/>
    <property type="evidence" value="ECO:0007669"/>
    <property type="project" value="TreeGrafter"/>
</dbReference>
<evidence type="ECO:0000256" key="2">
    <source>
        <dbReference type="ARBA" id="ARBA00022448"/>
    </source>
</evidence>
<protein>
    <submittedName>
        <fullName evidence="12">Uncharacterized protein</fullName>
    </submittedName>
</protein>
<evidence type="ECO:0000256" key="7">
    <source>
        <dbReference type="ARBA" id="ARBA00022989"/>
    </source>
</evidence>
<gene>
    <name evidence="12" type="ORF">AWRIB429_1746</name>
</gene>
<dbReference type="CDD" id="cd18548">
    <property type="entry name" value="ABC_6TM_Tm287_like"/>
    <property type="match status" value="1"/>
</dbReference>
<feature type="domain" description="ABC transporter" evidence="10">
    <location>
        <begin position="330"/>
        <end position="567"/>
    </location>
</feature>
<dbReference type="PANTHER" id="PTHR43394:SF1">
    <property type="entry name" value="ATP-BINDING CASSETTE SUB-FAMILY B MEMBER 10, MITOCHONDRIAL"/>
    <property type="match status" value="1"/>
</dbReference>
<evidence type="ECO:0000256" key="9">
    <source>
        <dbReference type="SAM" id="Phobius"/>
    </source>
</evidence>
<dbReference type="Gene3D" id="1.20.1560.10">
    <property type="entry name" value="ABC transporter type 1, transmembrane domain"/>
    <property type="match status" value="1"/>
</dbReference>
<feature type="domain" description="ABC transmembrane type-1" evidence="11">
    <location>
        <begin position="15"/>
        <end position="297"/>
    </location>
</feature>
<dbReference type="FunFam" id="3.40.50.300:FF:000854">
    <property type="entry name" value="Multidrug ABC transporter ATP-binding protein"/>
    <property type="match status" value="1"/>
</dbReference>
<dbReference type="Pfam" id="PF00005">
    <property type="entry name" value="ABC_tran"/>
    <property type="match status" value="1"/>
</dbReference>
<dbReference type="InterPro" id="IPR003593">
    <property type="entry name" value="AAA+_ATPase"/>
</dbReference>
<dbReference type="PROSITE" id="PS50929">
    <property type="entry name" value="ABC_TM1F"/>
    <property type="match status" value="1"/>
</dbReference>
<keyword evidence="6" id="KW-0067">ATP-binding</keyword>
<comment type="caution">
    <text evidence="12">The sequence shown here is derived from an EMBL/GenBank/DDBJ whole genome shotgun (WGS) entry which is preliminary data.</text>
</comment>
<keyword evidence="4 9" id="KW-0812">Transmembrane</keyword>
<feature type="transmembrane region" description="Helical" evidence="9">
    <location>
        <begin position="237"/>
        <end position="257"/>
    </location>
</feature>
<evidence type="ECO:0000256" key="4">
    <source>
        <dbReference type="ARBA" id="ARBA00022692"/>
    </source>
</evidence>
<evidence type="ECO:0000256" key="3">
    <source>
        <dbReference type="ARBA" id="ARBA00022475"/>
    </source>
</evidence>
<dbReference type="PROSITE" id="PS50893">
    <property type="entry name" value="ABC_TRANSPORTER_2"/>
    <property type="match status" value="1"/>
</dbReference>
<dbReference type="InterPro" id="IPR017871">
    <property type="entry name" value="ABC_transporter-like_CS"/>
</dbReference>
<sequence>MIKLAKGRMSIWAVAASVVFMIIQVYTMLLLPDLTSNLINNGVIKGNINYIYHTGVWMALYSFISVLAGVANVYTSAIASQKLGMLLRRDIYNKVMSFSNKEFDQIGTSSLITRTTNDVVQIQNVAMMFLRMMLMSPIMLVAASIMAYSKSPQLTKIFLVSIPVLVIVIGIAMYFAIPLFKAMQKKTDRINLVFREGLTGVRVIRAFGRDKFEQSRFKDANDDYTDNAIKVFTIMSAIFPLVTLIMSGTNVGITWFGAKLISYQAMQTGDLVAFMTYAMQVMISFMLLSMIFVMVPRAQASADRINELFNSKSTIIDPKESVKALEKPELSFKDVEFFYDGAEEAALKNVNFSAKIGDTVAIIGGTGSGKTTLINLIPRFYDIDKGLITVNGQNIKNYRQHDLRDLIALTPQKATLFTGTVRDNLKYGNPNASDEELWHALDVAQASDFIKELDGGLDGHVEQGGDNFSGGQKQRLAIARSLAKKASIYIFDDSFSALDFKTDANLRAALKKDPEIKKSIVVIVAQRISTVVDADTILVLEDGKMTGVGTHQELKKKTKHIKKSLTRRFGKEINNGRKQQNDSKTSWRPARFRTAWWPGSGRKTKTFLANHKTFIRLYEKALAGCQFCGRFCNRISNFPSTNSKNSWKSNDSNL</sequence>
<evidence type="ECO:0000259" key="11">
    <source>
        <dbReference type="PROSITE" id="PS50929"/>
    </source>
</evidence>
<comment type="subcellular location">
    <subcellularLocation>
        <location evidence="1">Cell membrane</location>
        <topology evidence="1">Multi-pass membrane protein</topology>
    </subcellularLocation>
</comment>
<dbReference type="GO" id="GO:0016887">
    <property type="term" value="F:ATP hydrolysis activity"/>
    <property type="evidence" value="ECO:0007669"/>
    <property type="project" value="InterPro"/>
</dbReference>
<dbReference type="PROSITE" id="PS00211">
    <property type="entry name" value="ABC_TRANSPORTER_1"/>
    <property type="match status" value="1"/>
</dbReference>
<evidence type="ECO:0000256" key="6">
    <source>
        <dbReference type="ARBA" id="ARBA00022840"/>
    </source>
</evidence>
<evidence type="ECO:0000256" key="1">
    <source>
        <dbReference type="ARBA" id="ARBA00004651"/>
    </source>
</evidence>
<dbReference type="InterPro" id="IPR003439">
    <property type="entry name" value="ABC_transporter-like_ATP-bd"/>
</dbReference>
<dbReference type="AlphaFoldDB" id="D3LBL6"/>
<evidence type="ECO:0000259" key="10">
    <source>
        <dbReference type="PROSITE" id="PS50893"/>
    </source>
</evidence>
<keyword evidence="3" id="KW-1003">Cell membrane</keyword>
<dbReference type="InterPro" id="IPR011527">
    <property type="entry name" value="ABC1_TM_dom"/>
</dbReference>
<accession>D3LBL6</accession>
<feature type="transmembrane region" description="Helical" evidence="9">
    <location>
        <begin position="277"/>
        <end position="295"/>
    </location>
</feature>
<dbReference type="InterPro" id="IPR036640">
    <property type="entry name" value="ABC1_TM_sf"/>
</dbReference>
<keyword evidence="7 9" id="KW-1133">Transmembrane helix</keyword>
<dbReference type="PATRIC" id="fig|203123.7.peg.1746"/>
<feature type="transmembrane region" description="Helical" evidence="9">
    <location>
        <begin position="51"/>
        <end position="79"/>
    </location>
</feature>
<proteinExistence type="predicted"/>
<feature type="transmembrane region" description="Helical" evidence="9">
    <location>
        <begin position="129"/>
        <end position="148"/>
    </location>
</feature>
<dbReference type="PANTHER" id="PTHR43394">
    <property type="entry name" value="ATP-DEPENDENT PERMEASE MDL1, MITOCHONDRIAL"/>
    <property type="match status" value="1"/>
</dbReference>
<evidence type="ECO:0000313" key="12">
    <source>
        <dbReference type="EMBL" id="EFD87920.1"/>
    </source>
</evidence>
<evidence type="ECO:0000256" key="8">
    <source>
        <dbReference type="ARBA" id="ARBA00023136"/>
    </source>
</evidence>
<keyword evidence="2" id="KW-0813">Transport</keyword>
<dbReference type="Gene3D" id="3.40.50.300">
    <property type="entry name" value="P-loop containing nucleotide triphosphate hydrolases"/>
    <property type="match status" value="1"/>
</dbReference>
<feature type="transmembrane region" description="Helical" evidence="9">
    <location>
        <begin position="154"/>
        <end position="177"/>
    </location>
</feature>
<organism evidence="12 13">
    <name type="scientific">Oenococcus oeni AWRIB429</name>
    <dbReference type="NCBI Taxonomy" id="655225"/>
    <lineage>
        <taxon>Bacteria</taxon>
        <taxon>Bacillati</taxon>
        <taxon>Bacillota</taxon>
        <taxon>Bacilli</taxon>
        <taxon>Lactobacillales</taxon>
        <taxon>Lactobacillaceae</taxon>
        <taxon>Oenococcus</taxon>
    </lineage>
</organism>
<keyword evidence="8 9" id="KW-0472">Membrane</keyword>
<dbReference type="InterPro" id="IPR039421">
    <property type="entry name" value="Type_1_exporter"/>
</dbReference>
<dbReference type="GO" id="GO:0005886">
    <property type="term" value="C:plasma membrane"/>
    <property type="evidence" value="ECO:0007669"/>
    <property type="project" value="UniProtKB-SubCell"/>
</dbReference>
<dbReference type="InterPro" id="IPR027417">
    <property type="entry name" value="P-loop_NTPase"/>
</dbReference>
<name>D3LBL6_OENOE</name>
<feature type="transmembrane region" description="Helical" evidence="9">
    <location>
        <begin position="12"/>
        <end position="31"/>
    </location>
</feature>
<dbReference type="Proteomes" id="UP000003075">
    <property type="component" value="Unassembled WGS sequence"/>
</dbReference>